<organism evidence="3 4">
    <name type="scientific">Nepenthes gracilis</name>
    <name type="common">Slender pitcher plant</name>
    <dbReference type="NCBI Taxonomy" id="150966"/>
    <lineage>
        <taxon>Eukaryota</taxon>
        <taxon>Viridiplantae</taxon>
        <taxon>Streptophyta</taxon>
        <taxon>Embryophyta</taxon>
        <taxon>Tracheophyta</taxon>
        <taxon>Spermatophyta</taxon>
        <taxon>Magnoliopsida</taxon>
        <taxon>eudicotyledons</taxon>
        <taxon>Gunneridae</taxon>
        <taxon>Pentapetalae</taxon>
        <taxon>Caryophyllales</taxon>
        <taxon>Nepenthaceae</taxon>
        <taxon>Nepenthes</taxon>
    </lineage>
</organism>
<gene>
    <name evidence="3" type="ORF">Nepgr_032565</name>
</gene>
<dbReference type="PANTHER" id="PTHR33875">
    <property type="entry name" value="OS09G0542200 PROTEIN"/>
    <property type="match status" value="1"/>
</dbReference>
<keyword evidence="4" id="KW-1185">Reference proteome</keyword>
<comment type="caution">
    <text evidence="3">The sequence shown here is derived from an EMBL/GenBank/DDBJ whole genome shotgun (WGS) entry which is preliminary data.</text>
</comment>
<dbReference type="Proteomes" id="UP001279734">
    <property type="component" value="Unassembled WGS sequence"/>
</dbReference>
<feature type="domain" description="Thioredoxin-like fold" evidence="2">
    <location>
        <begin position="54"/>
        <end position="220"/>
    </location>
</feature>
<sequence length="225" mass="25274">MQPQDSSILSLLMAYLFLLLLLNQQTGVQAQGLIPDNFDGFVYGKKSGFNPETVMIEAFFDPVCPDTRDSWAPLKQALKFYGPRVSLIVHPFALPYHDNAFVSSRALHIVNDLNSSATYTLLEMFFENQEKFYNINTSNLTRTAIVNYIIDFATQAVGRTYYSAVKSGFSNRQSDLKTRASFKYGCSRGVLGTPQFFVNGFPAPDVGSAIDYDLWRKIIDPLIGF</sequence>
<evidence type="ECO:0000256" key="1">
    <source>
        <dbReference type="SAM" id="SignalP"/>
    </source>
</evidence>
<proteinExistence type="predicted"/>
<dbReference type="Gene3D" id="3.40.30.10">
    <property type="entry name" value="Glutaredoxin"/>
    <property type="match status" value="1"/>
</dbReference>
<keyword evidence="1" id="KW-0732">Signal</keyword>
<feature type="signal peptide" evidence="1">
    <location>
        <begin position="1"/>
        <end position="30"/>
    </location>
</feature>
<evidence type="ECO:0000313" key="3">
    <source>
        <dbReference type="EMBL" id="GMH30722.1"/>
    </source>
</evidence>
<dbReference type="SUPFAM" id="SSF52833">
    <property type="entry name" value="Thioredoxin-like"/>
    <property type="match status" value="1"/>
</dbReference>
<dbReference type="InterPro" id="IPR012336">
    <property type="entry name" value="Thioredoxin-like_fold"/>
</dbReference>
<evidence type="ECO:0000259" key="2">
    <source>
        <dbReference type="Pfam" id="PF13462"/>
    </source>
</evidence>
<name>A0AAD3TL36_NEPGR</name>
<dbReference type="AlphaFoldDB" id="A0AAD3TL36"/>
<evidence type="ECO:0000313" key="4">
    <source>
        <dbReference type="Proteomes" id="UP001279734"/>
    </source>
</evidence>
<dbReference type="PANTHER" id="PTHR33875:SF2">
    <property type="entry name" value="ACR183CP"/>
    <property type="match status" value="1"/>
</dbReference>
<reference evidence="3" key="1">
    <citation type="submission" date="2023-05" db="EMBL/GenBank/DDBJ databases">
        <title>Nepenthes gracilis genome sequencing.</title>
        <authorList>
            <person name="Fukushima K."/>
        </authorList>
    </citation>
    <scope>NUCLEOTIDE SEQUENCE</scope>
    <source>
        <strain evidence="3">SING2019-196</strain>
    </source>
</reference>
<dbReference type="EMBL" id="BSYO01000038">
    <property type="protein sequence ID" value="GMH30722.1"/>
    <property type="molecule type" value="Genomic_DNA"/>
</dbReference>
<protein>
    <recommendedName>
        <fullName evidence="2">Thioredoxin-like fold domain-containing protein</fullName>
    </recommendedName>
</protein>
<dbReference type="CDD" id="cd02972">
    <property type="entry name" value="DsbA_family"/>
    <property type="match status" value="1"/>
</dbReference>
<accession>A0AAD3TL36</accession>
<feature type="chain" id="PRO_5042094782" description="Thioredoxin-like fold domain-containing protein" evidence="1">
    <location>
        <begin position="31"/>
        <end position="225"/>
    </location>
</feature>
<dbReference type="InterPro" id="IPR036249">
    <property type="entry name" value="Thioredoxin-like_sf"/>
</dbReference>
<dbReference type="Pfam" id="PF13462">
    <property type="entry name" value="Thioredoxin_4"/>
    <property type="match status" value="1"/>
</dbReference>